<dbReference type="SMART" id="SM00646">
    <property type="entry name" value="Ami_3"/>
    <property type="match status" value="2"/>
</dbReference>
<dbReference type="InterPro" id="IPR050695">
    <property type="entry name" value="N-acetylmuramoyl_amidase_3"/>
</dbReference>
<dbReference type="Pfam" id="PF01520">
    <property type="entry name" value="Amidase_3"/>
    <property type="match status" value="2"/>
</dbReference>
<keyword evidence="2" id="KW-0378">Hydrolase</keyword>
<dbReference type="PANTHER" id="PTHR30404">
    <property type="entry name" value="N-ACETYLMURAMOYL-L-ALANINE AMIDASE"/>
    <property type="match status" value="1"/>
</dbReference>
<keyword evidence="1" id="KW-0732">Signal</keyword>
<dbReference type="InterPro" id="IPR032812">
    <property type="entry name" value="SbsA_Ig"/>
</dbReference>
<evidence type="ECO:0000256" key="2">
    <source>
        <dbReference type="ARBA" id="ARBA00022801"/>
    </source>
</evidence>
<evidence type="ECO:0000256" key="1">
    <source>
        <dbReference type="ARBA" id="ARBA00022729"/>
    </source>
</evidence>
<dbReference type="EMBL" id="QMAP01000006">
    <property type="protein sequence ID" value="RXI48661.1"/>
    <property type="molecule type" value="Genomic_DNA"/>
</dbReference>
<organism evidence="5 6">
    <name type="scientific">Clostridium tetani</name>
    <dbReference type="NCBI Taxonomy" id="1513"/>
    <lineage>
        <taxon>Bacteria</taxon>
        <taxon>Bacillati</taxon>
        <taxon>Bacillota</taxon>
        <taxon>Clostridia</taxon>
        <taxon>Eubacteriales</taxon>
        <taxon>Clostridiaceae</taxon>
        <taxon>Clostridium</taxon>
    </lineage>
</organism>
<dbReference type="InterPro" id="IPR011081">
    <property type="entry name" value="Big_4"/>
</dbReference>
<dbReference type="Pfam" id="PF13205">
    <property type="entry name" value="Big_5"/>
    <property type="match status" value="1"/>
</dbReference>
<dbReference type="GO" id="GO:0009253">
    <property type="term" value="P:peptidoglycan catabolic process"/>
    <property type="evidence" value="ECO:0007669"/>
    <property type="project" value="InterPro"/>
</dbReference>
<dbReference type="Proteomes" id="UP000290921">
    <property type="component" value="Unassembled WGS sequence"/>
</dbReference>
<dbReference type="Proteomes" id="UP001321763">
    <property type="component" value="Chromosome"/>
</dbReference>
<protein>
    <submittedName>
        <fullName evidence="5">N-acetylmuramoyl-L-alanine amidase</fullName>
    </submittedName>
</protein>
<dbReference type="Gene3D" id="2.60.40.1220">
    <property type="match status" value="1"/>
</dbReference>
<sequence length="596" mass="65133">MKKYKNAITFSIMFLFLLLLPIVCKVKAADDFKIIPTKQNVEQNKKWIIKFNDILKISTVNNDTIYVTDEKGKRVQTNLEVGADKKSIYVSPKSSYEYGKTYFLIANKGIQRLSGRSMATNVKMKFIIKNNGVVPPANGDNLVVCLDAGCGGSDKGNVGPSGSLEKDINLDVALKAGAILENTGMKVVYTRKDDNVKYEENDLKSRFQVIDVTPVDAIVSIYCNIAANSDATGIETFYKEGDINGKNLADKIQGKLSSYTGMRNRGVKTGNFKEIYAVNEPIVKIFLGFINNPEDEKKLNDSSMQEKLGKAIADGIIDYAKGSSNGGNNITIASVKDIIKSVTEGEKYNLPSKVNVKTIQGESKEESIIWNSTIVDTSKVGTYAYKGKVEGYPKEVILTLLVTNKGNGKHIVCIDPGHGGYDSGAVGPTGIKEKDIALKVAQKTGKILENKDVKVVYTRTSDKVSWPSSEGLDLKKRTEIANSMNPNYFVSIHCNSANNSPSAKGTETYYSRGSVLGQKLATNVQNELIKNLGTINRGTKTANFYVIKNSNCPAILAELEFISNSEGERNLNTDEFQNKCAQSIANGILKSLGLLN</sequence>
<dbReference type="InterPro" id="IPR002508">
    <property type="entry name" value="MurNAc-LAA_cat"/>
</dbReference>
<name>A0A4Q0VE62_CLOTA</name>
<evidence type="ECO:0000313" key="6">
    <source>
        <dbReference type="Proteomes" id="UP000290921"/>
    </source>
</evidence>
<gene>
    <name evidence="5" type="ORF">DP130_07995</name>
    <name evidence="4" type="ORF">K234311028_00930</name>
</gene>
<feature type="domain" description="MurNAc-LAA" evidence="3">
    <location>
        <begin position="478"/>
        <end position="589"/>
    </location>
</feature>
<evidence type="ECO:0000313" key="5">
    <source>
        <dbReference type="EMBL" id="RXI48661.1"/>
    </source>
</evidence>
<proteinExistence type="predicted"/>
<dbReference type="CDD" id="cd02696">
    <property type="entry name" value="MurNAc-LAA"/>
    <property type="match status" value="2"/>
</dbReference>
<dbReference type="InterPro" id="IPR014755">
    <property type="entry name" value="Cu-Rt/internalin_Ig-like"/>
</dbReference>
<dbReference type="PANTHER" id="PTHR30404:SF0">
    <property type="entry name" value="N-ACETYLMURAMOYL-L-ALANINE AMIDASE AMIC"/>
    <property type="match status" value="1"/>
</dbReference>
<dbReference type="RefSeq" id="WP_129030438.1">
    <property type="nucleotide sequence ID" value="NZ_AP026818.1"/>
</dbReference>
<dbReference type="GO" id="GO:0008745">
    <property type="term" value="F:N-acetylmuramoyl-L-alanine amidase activity"/>
    <property type="evidence" value="ECO:0007669"/>
    <property type="project" value="InterPro"/>
</dbReference>
<accession>A0A4Q0VE62</accession>
<reference evidence="4 7" key="2">
    <citation type="submission" date="2022-09" db="EMBL/GenBank/DDBJ databases">
        <title>complete genome sequences of Clostridium tetani str. KHSU-234311-028 isolated from soil.</title>
        <authorList>
            <person name="Sekizuka T."/>
            <person name="Shitada C."/>
            <person name="Takahashi M."/>
            <person name="Kuroda M."/>
        </authorList>
    </citation>
    <scope>NUCLEOTIDE SEQUENCE [LARGE SCALE GENOMIC DNA]</scope>
    <source>
        <strain evidence="4 7">KHSU-234311-028</strain>
    </source>
</reference>
<dbReference type="Gene3D" id="3.40.630.40">
    <property type="entry name" value="Zn-dependent exopeptidases"/>
    <property type="match status" value="2"/>
</dbReference>
<feature type="domain" description="MurNAc-LAA" evidence="3">
    <location>
        <begin position="215"/>
        <end position="317"/>
    </location>
</feature>
<dbReference type="GO" id="GO:0030288">
    <property type="term" value="C:outer membrane-bounded periplasmic space"/>
    <property type="evidence" value="ECO:0007669"/>
    <property type="project" value="TreeGrafter"/>
</dbReference>
<dbReference type="AlphaFoldDB" id="A0A4Q0VE62"/>
<dbReference type="EMBL" id="AP026818">
    <property type="protein sequence ID" value="BDR79847.1"/>
    <property type="molecule type" value="Genomic_DNA"/>
</dbReference>
<evidence type="ECO:0000313" key="4">
    <source>
        <dbReference type="EMBL" id="BDR79847.1"/>
    </source>
</evidence>
<reference evidence="5 6" key="1">
    <citation type="submission" date="2018-06" db="EMBL/GenBank/DDBJ databases">
        <title>Genome conservation of Clostridium tetani.</title>
        <authorList>
            <person name="Bruggemann H."/>
            <person name="Popoff M.R."/>
        </authorList>
    </citation>
    <scope>NUCLEOTIDE SEQUENCE [LARGE SCALE GENOMIC DNA]</scope>
    <source>
        <strain evidence="5 6">2017.061</strain>
    </source>
</reference>
<evidence type="ECO:0000313" key="7">
    <source>
        <dbReference type="Proteomes" id="UP001321763"/>
    </source>
</evidence>
<dbReference type="SUPFAM" id="SSF53187">
    <property type="entry name" value="Zn-dependent exopeptidases"/>
    <property type="match status" value="2"/>
</dbReference>
<dbReference type="Pfam" id="PF07532">
    <property type="entry name" value="Big_4"/>
    <property type="match status" value="1"/>
</dbReference>
<evidence type="ECO:0000259" key="3">
    <source>
        <dbReference type="SMART" id="SM00646"/>
    </source>
</evidence>